<protein>
    <submittedName>
        <fullName evidence="1">Uncharacterized protein</fullName>
    </submittedName>
</protein>
<dbReference type="AlphaFoldDB" id="A0AAW2XX74"/>
<proteinExistence type="predicted"/>
<reference evidence="1" key="1">
    <citation type="submission" date="2020-06" db="EMBL/GenBank/DDBJ databases">
        <authorList>
            <person name="Li T."/>
            <person name="Hu X."/>
            <person name="Zhang T."/>
            <person name="Song X."/>
            <person name="Zhang H."/>
            <person name="Dai N."/>
            <person name="Sheng W."/>
            <person name="Hou X."/>
            <person name="Wei L."/>
        </authorList>
    </citation>
    <scope>NUCLEOTIDE SEQUENCE</scope>
    <source>
        <strain evidence="1">KEN1</strain>
        <tissue evidence="1">Leaf</tissue>
    </source>
</reference>
<accession>A0AAW2XX74</accession>
<comment type="caution">
    <text evidence="1">The sequence shown here is derived from an EMBL/GenBank/DDBJ whole genome shotgun (WGS) entry which is preliminary data.</text>
</comment>
<evidence type="ECO:0000313" key="1">
    <source>
        <dbReference type="EMBL" id="KAL0458376.1"/>
    </source>
</evidence>
<dbReference type="EMBL" id="JACGWN010000002">
    <property type="protein sequence ID" value="KAL0458376.1"/>
    <property type="molecule type" value="Genomic_DNA"/>
</dbReference>
<reference evidence="1" key="2">
    <citation type="journal article" date="2024" name="Plant">
        <title>Genomic evolution and insights into agronomic trait innovations of Sesamum species.</title>
        <authorList>
            <person name="Miao H."/>
            <person name="Wang L."/>
            <person name="Qu L."/>
            <person name="Liu H."/>
            <person name="Sun Y."/>
            <person name="Le M."/>
            <person name="Wang Q."/>
            <person name="Wei S."/>
            <person name="Zheng Y."/>
            <person name="Lin W."/>
            <person name="Duan Y."/>
            <person name="Cao H."/>
            <person name="Xiong S."/>
            <person name="Wang X."/>
            <person name="Wei L."/>
            <person name="Li C."/>
            <person name="Ma Q."/>
            <person name="Ju M."/>
            <person name="Zhao R."/>
            <person name="Li G."/>
            <person name="Mu C."/>
            <person name="Tian Q."/>
            <person name="Mei H."/>
            <person name="Zhang T."/>
            <person name="Gao T."/>
            <person name="Zhang H."/>
        </authorList>
    </citation>
    <scope>NUCLEOTIDE SEQUENCE</scope>
    <source>
        <strain evidence="1">KEN1</strain>
    </source>
</reference>
<sequence>MNGLEKFIYELINMLIRYEPMTKKSAPSVLVGEASTSKAKGKMVESWKRKKGKGNAKAIVIVASARSAPVAPARMAKGKKKLGL</sequence>
<gene>
    <name evidence="1" type="ORF">Slati_0464800</name>
</gene>
<name>A0AAW2XX74_9LAMI</name>
<organism evidence="1">
    <name type="scientific">Sesamum latifolium</name>
    <dbReference type="NCBI Taxonomy" id="2727402"/>
    <lineage>
        <taxon>Eukaryota</taxon>
        <taxon>Viridiplantae</taxon>
        <taxon>Streptophyta</taxon>
        <taxon>Embryophyta</taxon>
        <taxon>Tracheophyta</taxon>
        <taxon>Spermatophyta</taxon>
        <taxon>Magnoliopsida</taxon>
        <taxon>eudicotyledons</taxon>
        <taxon>Gunneridae</taxon>
        <taxon>Pentapetalae</taxon>
        <taxon>asterids</taxon>
        <taxon>lamiids</taxon>
        <taxon>Lamiales</taxon>
        <taxon>Pedaliaceae</taxon>
        <taxon>Sesamum</taxon>
    </lineage>
</organism>